<feature type="compositionally biased region" description="Polar residues" evidence="2">
    <location>
        <begin position="65"/>
        <end position="81"/>
    </location>
</feature>
<feature type="compositionally biased region" description="Polar residues" evidence="2">
    <location>
        <begin position="214"/>
        <end position="224"/>
    </location>
</feature>
<proteinExistence type="inferred from homology"/>
<accession>A0A667Y2Z3</accession>
<dbReference type="GO" id="GO:0005634">
    <property type="term" value="C:nucleus"/>
    <property type="evidence" value="ECO:0007669"/>
    <property type="project" value="TreeGrafter"/>
</dbReference>
<feature type="region of interest" description="Disordered" evidence="2">
    <location>
        <begin position="366"/>
        <end position="388"/>
    </location>
</feature>
<sequence length="447" mass="48678">MQGCTPSWIWHTRPSSSSPSPKAKAEWSRSSPSDSDKVSLANKAGTHPSSVGKQTTTPVKPEGQDNPSCPENGNPSGQIYSDSYLPPSLAYTNRYIPYSVAENMSLPHITIPGKGPIYPHPVLLGSSSLYPPRLAPKHGLPYGIHPSQGDYLTYHNSQEMAHPLMSSHLGLDTKDRLENRSKPLDKPWNTESYRNQTIPETDNSHKSEKEADKPTNQILKSSSKSLATARDEVVCIDLVHDEPHGNLSIPKRSSPSARREDSSKHVGSGSSLTTPCFSASVSSSSFSSSYSFNIPRGPTCRHLSPANAVTGGFNKRPADMTAEPQVNRDLTCDILSCGEMGAKRQNQNPGITAASCMDEKMEAGCQDDVDSLPDEDEGQGGRARRSSLTKRIANSSGYVGDRFKCLTTELYADSSKLSREQRALQVSSHLGLFFYPAFFQTTLTFLI</sequence>
<evidence type="ECO:0000313" key="3">
    <source>
        <dbReference type="Ensembl" id="ENSMMDP00005021997.1"/>
    </source>
</evidence>
<evidence type="ECO:0008006" key="5">
    <source>
        <dbReference type="Google" id="ProtNLM"/>
    </source>
</evidence>
<reference evidence="3" key="2">
    <citation type="submission" date="2025-08" db="UniProtKB">
        <authorList>
            <consortium name="Ensembl"/>
        </authorList>
    </citation>
    <scope>IDENTIFICATION</scope>
</reference>
<dbReference type="PANTHER" id="PTHR24117:SF8">
    <property type="entry name" value="BCL-6 COREPRESSOR"/>
    <property type="match status" value="1"/>
</dbReference>
<reference evidence="3" key="1">
    <citation type="submission" date="2019-06" db="EMBL/GenBank/DDBJ databases">
        <authorList>
            <consortium name="Wellcome Sanger Institute Data Sharing"/>
        </authorList>
    </citation>
    <scope>NUCLEOTIDE SEQUENCE [LARGE SCALE GENOMIC DNA]</scope>
</reference>
<comment type="similarity">
    <text evidence="1">Belongs to the BCOR family.</text>
</comment>
<feature type="compositionally biased region" description="Polar residues" evidence="2">
    <location>
        <begin position="189"/>
        <end position="201"/>
    </location>
</feature>
<feature type="compositionally biased region" description="Acidic residues" evidence="2">
    <location>
        <begin position="366"/>
        <end position="378"/>
    </location>
</feature>
<evidence type="ECO:0000313" key="4">
    <source>
        <dbReference type="Proteomes" id="UP000472263"/>
    </source>
</evidence>
<keyword evidence="4" id="KW-1185">Reference proteome</keyword>
<evidence type="ECO:0000256" key="1">
    <source>
        <dbReference type="ARBA" id="ARBA00034703"/>
    </source>
</evidence>
<dbReference type="InterPro" id="IPR047144">
    <property type="entry name" value="BCOR-like"/>
</dbReference>
<dbReference type="Ensembl" id="ENSMMDT00005022490.1">
    <property type="protein sequence ID" value="ENSMMDP00005021997.1"/>
    <property type="gene ID" value="ENSMMDG00005010706.1"/>
</dbReference>
<feature type="region of interest" description="Disordered" evidence="2">
    <location>
        <begin position="1"/>
        <end position="81"/>
    </location>
</feature>
<feature type="region of interest" description="Disordered" evidence="2">
    <location>
        <begin position="242"/>
        <end position="274"/>
    </location>
</feature>
<dbReference type="InParanoid" id="A0A667Y2Z3"/>
<protein>
    <recommendedName>
        <fullName evidence="5">BCL6 corepressor</fullName>
    </recommendedName>
</protein>
<name>A0A667Y2Z3_9TELE</name>
<organism evidence="3 4">
    <name type="scientific">Myripristis murdjan</name>
    <name type="common">pinecone soldierfish</name>
    <dbReference type="NCBI Taxonomy" id="586833"/>
    <lineage>
        <taxon>Eukaryota</taxon>
        <taxon>Metazoa</taxon>
        <taxon>Chordata</taxon>
        <taxon>Craniata</taxon>
        <taxon>Vertebrata</taxon>
        <taxon>Euteleostomi</taxon>
        <taxon>Actinopterygii</taxon>
        <taxon>Neopterygii</taxon>
        <taxon>Teleostei</taxon>
        <taxon>Neoteleostei</taxon>
        <taxon>Acanthomorphata</taxon>
        <taxon>Holocentriformes</taxon>
        <taxon>Holocentridae</taxon>
        <taxon>Myripristis</taxon>
    </lineage>
</organism>
<dbReference type="AlphaFoldDB" id="A0A667Y2Z3"/>
<feature type="compositionally biased region" description="Polar residues" evidence="2">
    <location>
        <begin position="47"/>
        <end position="58"/>
    </location>
</feature>
<feature type="region of interest" description="Disordered" evidence="2">
    <location>
        <begin position="178"/>
        <end position="224"/>
    </location>
</feature>
<dbReference type="GO" id="GO:0003714">
    <property type="term" value="F:transcription corepressor activity"/>
    <property type="evidence" value="ECO:0007669"/>
    <property type="project" value="TreeGrafter"/>
</dbReference>
<dbReference type="PANTHER" id="PTHR24117">
    <property type="entry name" value="AGAP007537-PB"/>
    <property type="match status" value="1"/>
</dbReference>
<dbReference type="Proteomes" id="UP000472263">
    <property type="component" value="Chromosome 2"/>
</dbReference>
<dbReference type="GO" id="GO:0000122">
    <property type="term" value="P:negative regulation of transcription by RNA polymerase II"/>
    <property type="evidence" value="ECO:0007669"/>
    <property type="project" value="TreeGrafter"/>
</dbReference>
<reference evidence="3" key="3">
    <citation type="submission" date="2025-09" db="UniProtKB">
        <authorList>
            <consortium name="Ensembl"/>
        </authorList>
    </citation>
    <scope>IDENTIFICATION</scope>
</reference>
<feature type="compositionally biased region" description="Basic and acidic residues" evidence="2">
    <location>
        <begin position="202"/>
        <end position="213"/>
    </location>
</feature>
<evidence type="ECO:0000256" key="2">
    <source>
        <dbReference type="SAM" id="MobiDB-lite"/>
    </source>
</evidence>
<dbReference type="GeneTree" id="ENSGT00940000153737"/>